<comment type="caution">
    <text evidence="1">The sequence shown here is derived from an EMBL/GenBank/DDBJ whole genome shotgun (WGS) entry which is preliminary data.</text>
</comment>
<dbReference type="EMBL" id="JATAAI010000032">
    <property type="protein sequence ID" value="KAK1735855.1"/>
    <property type="molecule type" value="Genomic_DNA"/>
</dbReference>
<protein>
    <submittedName>
        <fullName evidence="1">Uncharacterized protein</fullName>
    </submittedName>
</protein>
<dbReference type="Proteomes" id="UP001224775">
    <property type="component" value="Unassembled WGS sequence"/>
</dbReference>
<sequence>MSNGSWEAYAVAANNGEDRMLSCAPQLLRLTPDDIERSAKTVISLLKLPPALLRREPLLLTVPPELLVTGFEKLFSGERERGNTREGIDEEARLNVLEACKDTPGLLLEAATQD</sequence>
<keyword evidence="2" id="KW-1185">Reference proteome</keyword>
<evidence type="ECO:0000313" key="2">
    <source>
        <dbReference type="Proteomes" id="UP001224775"/>
    </source>
</evidence>
<name>A0AAD9D7L7_9STRA</name>
<organism evidence="1 2">
    <name type="scientific">Skeletonema marinoi</name>
    <dbReference type="NCBI Taxonomy" id="267567"/>
    <lineage>
        <taxon>Eukaryota</taxon>
        <taxon>Sar</taxon>
        <taxon>Stramenopiles</taxon>
        <taxon>Ochrophyta</taxon>
        <taxon>Bacillariophyta</taxon>
        <taxon>Coscinodiscophyceae</taxon>
        <taxon>Thalassiosirophycidae</taxon>
        <taxon>Thalassiosirales</taxon>
        <taxon>Skeletonemataceae</taxon>
        <taxon>Skeletonema</taxon>
        <taxon>Skeletonema marinoi-dohrnii complex</taxon>
    </lineage>
</organism>
<gene>
    <name evidence="1" type="ORF">QTG54_013561</name>
</gene>
<proteinExistence type="predicted"/>
<evidence type="ECO:0000313" key="1">
    <source>
        <dbReference type="EMBL" id="KAK1735855.1"/>
    </source>
</evidence>
<accession>A0AAD9D7L7</accession>
<dbReference type="AlphaFoldDB" id="A0AAD9D7L7"/>
<reference evidence="1" key="1">
    <citation type="submission" date="2023-06" db="EMBL/GenBank/DDBJ databases">
        <title>Survivors Of The Sea: Transcriptome response of Skeletonema marinoi to long-term dormancy.</title>
        <authorList>
            <person name="Pinder M.I.M."/>
            <person name="Kourtchenko O."/>
            <person name="Robertson E.K."/>
            <person name="Larsson T."/>
            <person name="Maumus F."/>
            <person name="Osuna-Cruz C.M."/>
            <person name="Vancaester E."/>
            <person name="Stenow R."/>
            <person name="Vandepoele K."/>
            <person name="Ploug H."/>
            <person name="Bruchert V."/>
            <person name="Godhe A."/>
            <person name="Topel M."/>
        </authorList>
    </citation>
    <scope>NUCLEOTIDE SEQUENCE</scope>
    <source>
        <strain evidence="1">R05AC</strain>
    </source>
</reference>